<comment type="caution">
    <text evidence="6">The sequence shown here is derived from an EMBL/GenBank/DDBJ whole genome shotgun (WGS) entry which is preliminary data.</text>
</comment>
<dbReference type="EMBL" id="SNVV01000011">
    <property type="protein sequence ID" value="TDN49610.1"/>
    <property type="molecule type" value="Genomic_DNA"/>
</dbReference>
<dbReference type="NCBIfam" id="TIGR01901">
    <property type="entry name" value="adhes_NPXG"/>
    <property type="match status" value="1"/>
</dbReference>
<keyword evidence="7" id="KW-1185">Reference proteome</keyword>
<dbReference type="GO" id="GO:0005576">
    <property type="term" value="C:extracellular region"/>
    <property type="evidence" value="ECO:0007669"/>
    <property type="project" value="UniProtKB-SubCell"/>
</dbReference>
<dbReference type="Pfam" id="PF05860">
    <property type="entry name" value="TPS"/>
    <property type="match status" value="1"/>
</dbReference>
<keyword evidence="2" id="KW-0964">Secreted</keyword>
<dbReference type="PANTHER" id="PTHR12338:SF8">
    <property type="entry name" value="HEME_HEMOPEXIN-BINDING PROTEIN"/>
    <property type="match status" value="1"/>
</dbReference>
<dbReference type="SMART" id="SM00912">
    <property type="entry name" value="Haemagg_act"/>
    <property type="match status" value="1"/>
</dbReference>
<dbReference type="PANTHER" id="PTHR12338">
    <property type="entry name" value="AUTOTRANSPORTER"/>
    <property type="match status" value="1"/>
</dbReference>
<evidence type="ECO:0000313" key="6">
    <source>
        <dbReference type="EMBL" id="TDN49610.1"/>
    </source>
</evidence>
<dbReference type="OrthoDB" id="218680at2"/>
<feature type="domain" description="Filamentous haemagglutinin FhaB/tRNA nuclease CdiA-like TPS" evidence="5">
    <location>
        <begin position="31"/>
        <end position="143"/>
    </location>
</feature>
<dbReference type="AlphaFoldDB" id="A0A4R6DWF7"/>
<name>A0A4R6DWF7_9RHOO</name>
<gene>
    <name evidence="6" type="ORF">C7389_11189</name>
</gene>
<dbReference type="SUPFAM" id="SSF51126">
    <property type="entry name" value="Pectin lyase-like"/>
    <property type="match status" value="1"/>
</dbReference>
<evidence type="ECO:0000313" key="7">
    <source>
        <dbReference type="Proteomes" id="UP000295129"/>
    </source>
</evidence>
<keyword evidence="3 4" id="KW-0732">Signal</keyword>
<feature type="chain" id="PRO_5020841973" evidence="4">
    <location>
        <begin position="34"/>
        <end position="1065"/>
    </location>
</feature>
<accession>A0A4R6DWF7</accession>
<dbReference type="Gene3D" id="2.160.20.10">
    <property type="entry name" value="Single-stranded right-handed beta-helix, Pectin lyase-like"/>
    <property type="match status" value="1"/>
</dbReference>
<organism evidence="6 7">
    <name type="scientific">Azoarcus indigens</name>
    <dbReference type="NCBI Taxonomy" id="29545"/>
    <lineage>
        <taxon>Bacteria</taxon>
        <taxon>Pseudomonadati</taxon>
        <taxon>Pseudomonadota</taxon>
        <taxon>Betaproteobacteria</taxon>
        <taxon>Rhodocyclales</taxon>
        <taxon>Zoogloeaceae</taxon>
        <taxon>Azoarcus</taxon>
    </lineage>
</organism>
<proteinExistence type="predicted"/>
<dbReference type="Proteomes" id="UP000295129">
    <property type="component" value="Unassembled WGS sequence"/>
</dbReference>
<feature type="signal peptide" evidence="4">
    <location>
        <begin position="1"/>
        <end position="33"/>
    </location>
</feature>
<dbReference type="Gene3D" id="2.160.20.110">
    <property type="match status" value="2"/>
</dbReference>
<evidence type="ECO:0000256" key="3">
    <source>
        <dbReference type="ARBA" id="ARBA00022729"/>
    </source>
</evidence>
<dbReference type="InterPro" id="IPR011050">
    <property type="entry name" value="Pectin_lyase_fold/virulence"/>
</dbReference>
<reference evidence="6 7" key="1">
    <citation type="submission" date="2019-03" db="EMBL/GenBank/DDBJ databases">
        <title>Genomic Encyclopedia of Type Strains, Phase IV (KMG-IV): sequencing the most valuable type-strain genomes for metagenomic binning, comparative biology and taxonomic classification.</title>
        <authorList>
            <person name="Goeker M."/>
        </authorList>
    </citation>
    <scope>NUCLEOTIDE SEQUENCE [LARGE SCALE GENOMIC DNA]</scope>
    <source>
        <strain evidence="6 7">DSM 12121</strain>
    </source>
</reference>
<comment type="subcellular location">
    <subcellularLocation>
        <location evidence="1">Secreted</location>
    </subcellularLocation>
</comment>
<evidence type="ECO:0000256" key="1">
    <source>
        <dbReference type="ARBA" id="ARBA00004613"/>
    </source>
</evidence>
<dbReference type="InterPro" id="IPR050909">
    <property type="entry name" value="Bact_Autotransporter_VF"/>
</dbReference>
<dbReference type="RefSeq" id="WP_133592395.1">
    <property type="nucleotide sequence ID" value="NZ_SNVV01000011.1"/>
</dbReference>
<sequence>MHFSQSSSMQCRRTRIAVAISAALAAFVSPSFAAPTGGVVTSGSASISQSGSVTSVAQSSQKAAINWQSFSIAPTETVNFNQPNAAAITLNRVVGNERSVIEGTLNANGRIFLINSNGVLFTQGSSVNTAGLVASTLNLSDADFEQGNYVFQGNGSGASVINLGTLTADEGGYIALLGDTVSNQGVIAATKGTVALAAGEKITLNFNGDSLLSVTLDEGALSALVENKQAIYADGGKVFLTAKAADEVLGSQVNNTGIVQARTLGDLKGEIVAYAYGGTANIGGTLDASAPDGGDGGFIETSGDKVRFADDLLVTTKAVSGITGEWLIDPDGYTIAASGGDITGAQLASFLAADTTSLTIRSTLGSGSDGALNVNDAVSWTSNAKFTLEATGDVNVNAAITATGNSAGLTLTAGEDVNVNADITLSGSNAALAMNYGGHYNILTPATYSGAIADANGNPVANSAPRGTEYASITLSGANASLKINGSNYRLIHSMDQLAAIDDETGTAAGYFALAQSLDATAWSTANLGQAVVVSNLDGVFEGLGNTISNLTLSAQSYYDPVNDVVANSVVALIASATSSSISHLSIVNANLTSDASTAILLGSGTDVAISNVAVQGTLSQGAGLVGVMERGSIANSHAAIEMGEGGTAGAAGKVAGLVARATGTTITKSHSAGTIQMGLNGGGGLIGTANGVSVEYAYSSVDMLGTRSTDLVGGLIGTLTSETMSDAANSVRNSFATGDVEGGSGLGGLIGSVEGRRPVVIDNVYATGNVHAMGSTYDGVGGLIGRVSLNSTSSVAISNAHAYGNVVSVGGAVGVGGLIGDFSGATNGSNIVVNSHATGDVSSNGTGTGGLIGKTTRLTLLDQSYATGNVSGAGRVGGLIGWTARTTVTNSYSTGLATGTSEVGGSIGYAATGTVLDNVFFNAAGGSEALGGWDIRYAPPEASGLTPEALSDISYYLDGTIEQVLAQRAEQAAAVAEAARLAQLAAAELMRFSEEAAGIGSTQASNAARNGATNPQRFTGDPTAMASVEGNLVLFGEDGFSANLNRIEIDGVVYDLTEEEKKAE</sequence>
<evidence type="ECO:0000256" key="4">
    <source>
        <dbReference type="SAM" id="SignalP"/>
    </source>
</evidence>
<protein>
    <submittedName>
        <fullName evidence="6">Filamentous hemagglutinin family protein</fullName>
    </submittedName>
</protein>
<dbReference type="InterPro" id="IPR012334">
    <property type="entry name" value="Pectin_lyas_fold"/>
</dbReference>
<evidence type="ECO:0000256" key="2">
    <source>
        <dbReference type="ARBA" id="ARBA00022525"/>
    </source>
</evidence>
<dbReference type="InterPro" id="IPR008638">
    <property type="entry name" value="FhaB/CdiA-like_TPS"/>
</dbReference>
<evidence type="ECO:0000259" key="5">
    <source>
        <dbReference type="SMART" id="SM00912"/>
    </source>
</evidence>